<proteinExistence type="predicted"/>
<sequence>MHSKPLMVDAASILESAVTISANYVDVAGIELQATHAWLRRLAPAVWASAIDAPGADQASHAAAIAALAAIIRDPRFTWLTALDQFGKSENKAVQYRQASAAGVPVPKWLITTDPNSVPSTGTWVVKPLGPGSFIDGTGLGRIVPTRLVDITDPNVIAAAPFIIQQLIPATIHARVVTVGDNVWSATLPAENLPLDWRLSSESHRAFTRVPTPDHVHDLAREAARSNGVGFTAQDWIRDTSGSWWFVDLNPAGQWLFLPPEVAEPVTAAIAAFLDNHR</sequence>
<keyword evidence="4" id="KW-1185">Reference proteome</keyword>
<reference evidence="3 4" key="1">
    <citation type="submission" date="2016-10" db="EMBL/GenBank/DDBJ databases">
        <authorList>
            <person name="de Groot N.N."/>
        </authorList>
    </citation>
    <scope>NUCLEOTIDE SEQUENCE [LARGE SCALE GENOMIC DNA]</scope>
    <source>
        <strain evidence="3 4">DSM 21800</strain>
    </source>
</reference>
<dbReference type="AlphaFoldDB" id="A0A1H2A254"/>
<keyword evidence="1" id="KW-0067">ATP-binding</keyword>
<keyword evidence="1" id="KW-0547">Nucleotide-binding</keyword>
<protein>
    <recommendedName>
        <fullName evidence="2">ATP-grasp domain-containing protein</fullName>
    </recommendedName>
</protein>
<dbReference type="InterPro" id="IPR011761">
    <property type="entry name" value="ATP-grasp"/>
</dbReference>
<evidence type="ECO:0000313" key="4">
    <source>
        <dbReference type="Proteomes" id="UP000199103"/>
    </source>
</evidence>
<dbReference type="Proteomes" id="UP000199103">
    <property type="component" value="Chromosome I"/>
</dbReference>
<dbReference type="SUPFAM" id="SSF56059">
    <property type="entry name" value="Glutathione synthetase ATP-binding domain-like"/>
    <property type="match status" value="1"/>
</dbReference>
<dbReference type="GO" id="GO:0046872">
    <property type="term" value="F:metal ion binding"/>
    <property type="evidence" value="ECO:0007669"/>
    <property type="project" value="InterPro"/>
</dbReference>
<evidence type="ECO:0000313" key="3">
    <source>
        <dbReference type="EMBL" id="SDT39832.1"/>
    </source>
</evidence>
<gene>
    <name evidence="3" type="ORF">SAMN04489812_5601</name>
</gene>
<feature type="domain" description="ATP-grasp" evidence="2">
    <location>
        <begin position="96"/>
        <end position="275"/>
    </location>
</feature>
<dbReference type="STRING" id="630515.SAMN04489812_5601"/>
<name>A0A1H2A254_9ACTN</name>
<dbReference type="EMBL" id="LT629772">
    <property type="protein sequence ID" value="SDT39832.1"/>
    <property type="molecule type" value="Genomic_DNA"/>
</dbReference>
<dbReference type="Gene3D" id="3.30.470.20">
    <property type="entry name" value="ATP-grasp fold, B domain"/>
    <property type="match status" value="1"/>
</dbReference>
<organism evidence="3 4">
    <name type="scientific">Microlunatus soli</name>
    <dbReference type="NCBI Taxonomy" id="630515"/>
    <lineage>
        <taxon>Bacteria</taxon>
        <taxon>Bacillati</taxon>
        <taxon>Actinomycetota</taxon>
        <taxon>Actinomycetes</taxon>
        <taxon>Propionibacteriales</taxon>
        <taxon>Propionibacteriaceae</taxon>
        <taxon>Microlunatus</taxon>
    </lineage>
</organism>
<accession>A0A1H2A254</accession>
<evidence type="ECO:0000259" key="2">
    <source>
        <dbReference type="PROSITE" id="PS50975"/>
    </source>
</evidence>
<evidence type="ECO:0000256" key="1">
    <source>
        <dbReference type="PROSITE-ProRule" id="PRU00409"/>
    </source>
</evidence>
<dbReference type="PROSITE" id="PS50975">
    <property type="entry name" value="ATP_GRASP"/>
    <property type="match status" value="1"/>
</dbReference>
<dbReference type="GO" id="GO:0005524">
    <property type="term" value="F:ATP binding"/>
    <property type="evidence" value="ECO:0007669"/>
    <property type="project" value="UniProtKB-UniRule"/>
</dbReference>